<dbReference type="InterPro" id="IPR041802">
    <property type="entry name" value="MPP_YfcE"/>
</dbReference>
<feature type="domain" description="Calcineurin-like phosphoesterase" evidence="3">
    <location>
        <begin position="1"/>
        <end position="154"/>
    </location>
</feature>
<dbReference type="PANTHER" id="PTHR11124">
    <property type="entry name" value="VACUOLAR SORTING PROTEIN VPS29"/>
    <property type="match status" value="1"/>
</dbReference>
<comment type="similarity">
    <text evidence="1 2">Belongs to the metallophosphoesterase superfamily. YfcE family.</text>
</comment>
<keyword evidence="5" id="KW-1185">Reference proteome</keyword>
<evidence type="ECO:0000256" key="1">
    <source>
        <dbReference type="ARBA" id="ARBA00008950"/>
    </source>
</evidence>
<dbReference type="AlphaFoldDB" id="A0A850EFZ1"/>
<dbReference type="GO" id="GO:0046872">
    <property type="term" value="F:metal ion binding"/>
    <property type="evidence" value="ECO:0007669"/>
    <property type="project" value="UniProtKB-KW"/>
</dbReference>
<keyword evidence="2" id="KW-0479">Metal-binding</keyword>
<dbReference type="Proteomes" id="UP000564806">
    <property type="component" value="Unassembled WGS sequence"/>
</dbReference>
<evidence type="ECO:0000313" key="4">
    <source>
        <dbReference type="EMBL" id="NUU60065.1"/>
    </source>
</evidence>
<sequence>MKVGVVSDTHMTRMAKALPQALIAEFRKVDMILHLGDWVALEIYDMLAELAPVEGIAGNNDGPEIIERFGERKIITLEGVRIGMIHGHTPYSRKGTDGNALLAFAEEEVDCILFGHSHQPLLRRENGILLFNPGSPTDKRREKQYSFGLLDIEDGKIADARHVFYDSKE</sequence>
<dbReference type="Gene3D" id="3.60.21.10">
    <property type="match status" value="1"/>
</dbReference>
<evidence type="ECO:0000259" key="3">
    <source>
        <dbReference type="Pfam" id="PF12850"/>
    </source>
</evidence>
<dbReference type="InterPro" id="IPR000979">
    <property type="entry name" value="Phosphodiesterase_MJ0936/Vps29"/>
</dbReference>
<dbReference type="Pfam" id="PF12850">
    <property type="entry name" value="Metallophos_2"/>
    <property type="match status" value="1"/>
</dbReference>
<dbReference type="SUPFAM" id="SSF56300">
    <property type="entry name" value="Metallo-dependent phosphatases"/>
    <property type="match status" value="1"/>
</dbReference>
<reference evidence="4" key="1">
    <citation type="submission" date="2020-06" db="EMBL/GenBank/DDBJ databases">
        <title>Paenibacillus sp. nov., isolated from soil.</title>
        <authorList>
            <person name="Seo Y.L."/>
        </authorList>
    </citation>
    <scope>NUCLEOTIDE SEQUENCE [LARGE SCALE GENOMIC DNA]</scope>
    <source>
        <strain evidence="4">JW14</strain>
    </source>
</reference>
<proteinExistence type="inferred from homology"/>
<dbReference type="EMBL" id="JABWCS010000196">
    <property type="protein sequence ID" value="NUU60065.1"/>
    <property type="molecule type" value="Genomic_DNA"/>
</dbReference>
<dbReference type="EC" id="3.1.4.-" evidence="2"/>
<comment type="cofactor">
    <cofactor evidence="2">
        <name>a divalent metal cation</name>
        <dbReference type="ChEBI" id="CHEBI:60240"/>
    </cofactor>
</comment>
<dbReference type="CDD" id="cd00841">
    <property type="entry name" value="MPP_YfcE"/>
    <property type="match status" value="1"/>
</dbReference>
<protein>
    <recommendedName>
        <fullName evidence="2">Phosphoesterase</fullName>
        <ecNumber evidence="2">3.1.4.-</ecNumber>
    </recommendedName>
</protein>
<evidence type="ECO:0000256" key="2">
    <source>
        <dbReference type="RuleBase" id="RU362039"/>
    </source>
</evidence>
<dbReference type="InterPro" id="IPR024654">
    <property type="entry name" value="Calcineurin-like_PHP_lpxH"/>
</dbReference>
<accession>A0A850EFZ1</accession>
<organism evidence="4 5">
    <name type="scientific">Paenibacillus agri</name>
    <dbReference type="NCBI Taxonomy" id="2744309"/>
    <lineage>
        <taxon>Bacteria</taxon>
        <taxon>Bacillati</taxon>
        <taxon>Bacillota</taxon>
        <taxon>Bacilli</taxon>
        <taxon>Bacillales</taxon>
        <taxon>Paenibacillaceae</taxon>
        <taxon>Paenibacillus</taxon>
    </lineage>
</organism>
<name>A0A850EFZ1_9BACL</name>
<dbReference type="InterPro" id="IPR029052">
    <property type="entry name" value="Metallo-depent_PP-like"/>
</dbReference>
<evidence type="ECO:0000313" key="5">
    <source>
        <dbReference type="Proteomes" id="UP000564806"/>
    </source>
</evidence>
<comment type="caution">
    <text evidence="4">The sequence shown here is derived from an EMBL/GenBank/DDBJ whole genome shotgun (WGS) entry which is preliminary data.</text>
</comment>
<dbReference type="RefSeq" id="WP_175370681.1">
    <property type="nucleotide sequence ID" value="NZ_JABWCS010000196.1"/>
</dbReference>
<dbReference type="NCBIfam" id="TIGR00040">
    <property type="entry name" value="yfcE"/>
    <property type="match status" value="1"/>
</dbReference>
<dbReference type="GO" id="GO:0016787">
    <property type="term" value="F:hydrolase activity"/>
    <property type="evidence" value="ECO:0007669"/>
    <property type="project" value="UniProtKB-UniRule"/>
</dbReference>
<gene>
    <name evidence="4" type="ORF">HPT30_06860</name>
</gene>